<dbReference type="EMBL" id="BLLB01000002">
    <property type="protein sequence ID" value="GFH01446.1"/>
    <property type="molecule type" value="Genomic_DNA"/>
</dbReference>
<sequence length="95" mass="10566">MEGVFRGSEALALGALTRHELRTSYRRVLPDVYAAKRAELTLPHRAVAAWLWSGRRAVISGVTASALWGARWVDDDVVELNWPNHRAPARGAHPQ</sequence>
<dbReference type="Proteomes" id="UP000465304">
    <property type="component" value="Unassembled WGS sequence"/>
</dbReference>
<evidence type="ECO:0000313" key="1">
    <source>
        <dbReference type="EMBL" id="GFH01446.1"/>
    </source>
</evidence>
<comment type="caution">
    <text evidence="1">The sequence shown here is derived from an EMBL/GenBank/DDBJ whole genome shotgun (WGS) entry which is preliminary data.</text>
</comment>
<evidence type="ECO:0008006" key="3">
    <source>
        <dbReference type="Google" id="ProtNLM"/>
    </source>
</evidence>
<reference evidence="1 2" key="1">
    <citation type="journal article" date="2019" name="Emerg. Microbes Infect.">
        <title>Comprehensive subspecies identification of 175 nontuberculous mycobacteria species based on 7547 genomic profiles.</title>
        <authorList>
            <person name="Matsumoto Y."/>
            <person name="Kinjo T."/>
            <person name="Motooka D."/>
            <person name="Nabeya D."/>
            <person name="Jung N."/>
            <person name="Uechi K."/>
            <person name="Horii T."/>
            <person name="Iida T."/>
            <person name="Fujita J."/>
            <person name="Nakamura S."/>
        </authorList>
    </citation>
    <scope>NUCLEOTIDE SEQUENCE [LARGE SCALE GENOMIC DNA]</scope>
    <source>
        <strain evidence="1 2">JCM 30996</strain>
    </source>
</reference>
<dbReference type="AlphaFoldDB" id="A0A7I9ZKY3"/>
<proteinExistence type="predicted"/>
<organism evidence="1 2">
    <name type="scientific">Mycolicibacterium hippocampi</name>
    <dbReference type="NCBI Taxonomy" id="659824"/>
    <lineage>
        <taxon>Bacteria</taxon>
        <taxon>Bacillati</taxon>
        <taxon>Actinomycetota</taxon>
        <taxon>Actinomycetes</taxon>
        <taxon>Mycobacteriales</taxon>
        <taxon>Mycobacteriaceae</taxon>
        <taxon>Mycolicibacterium</taxon>
    </lineage>
</organism>
<name>A0A7I9ZKY3_9MYCO</name>
<keyword evidence="2" id="KW-1185">Reference proteome</keyword>
<gene>
    <name evidence="1" type="ORF">MHIP_19290</name>
</gene>
<evidence type="ECO:0000313" key="2">
    <source>
        <dbReference type="Proteomes" id="UP000465304"/>
    </source>
</evidence>
<protein>
    <recommendedName>
        <fullName evidence="3">Transcriptional regulator</fullName>
    </recommendedName>
</protein>
<accession>A0A7I9ZKY3</accession>